<feature type="transmembrane region" description="Helical" evidence="2">
    <location>
        <begin position="555"/>
        <end position="574"/>
    </location>
</feature>
<sequence length="723" mass="81359">MLRSVLLMALMVTLDLQGLIYKLSVLGPHEKAFFRTKVFGVVCDEPLAPLDPLFNSTRPNDDLDSSWPHWLSSCQQLHAADAGGGFFVIAAGKNCTIGNGSARRTEPHVVLTSSVRLDSIVWTSCRLLFQGRQPSICRDAIVKNFLDRYMLDTPSIPVSQLAPPGSEAEEELLGFLDMVSSSYPHHKMVCVEGFVWPDQAVGTYMASFLGCASPNLFQTAVVGLLNPKLVELHRRRLWLTADVFEVFGLQFRIRQNNLNHYEISRTSEDELLITSFIQPNFSCFGGLYIVMITLDVMLLTEYVRASWEVVHFVLVPQTLELQQRMKDDTCMSESSHLQKPMLRSHNQGRPSTSPCQSTPRKKQIPRILTKSVVVLESSLTLTADEDLNSPVPCSLYRSGPVMLAVLATQLISWLVVMPNSVVWVWGDSTSTKIQAYLCSLRVWVLTLITCNLVWSVVVRISERGAYFITSRTYITTVEIIVIAAIVAALERQDVFTMCEHKWQREHKRHNDATAFQGNYVAHANTFQPLLDELHSTPLAVLWIVYGPLCKIVGKGILAIAGFLSLKGVALWYFTAQEVPLESRRGPTLGPRRARHFHLHGREYDPYARLPLEVLLDLPMRASCLVRDQMSMEVLKKGERTIRPSCFLNFGVLPRDGFVQPRAGFASASGFVLQSLAGRSLRRRTNRVRPTWVNSDRGPLVGEDEPHTAHLWPQRYDLVGIYPK</sequence>
<evidence type="ECO:0000256" key="2">
    <source>
        <dbReference type="SAM" id="Phobius"/>
    </source>
</evidence>
<keyword evidence="2" id="KW-1133">Transmembrane helix</keyword>
<feature type="transmembrane region" description="Helical" evidence="2">
    <location>
        <begin position="472"/>
        <end position="489"/>
    </location>
</feature>
<keyword evidence="2" id="KW-0812">Transmembrane</keyword>
<evidence type="ECO:0000256" key="3">
    <source>
        <dbReference type="SAM" id="SignalP"/>
    </source>
</evidence>
<feature type="signal peptide" evidence="3">
    <location>
        <begin position="1"/>
        <end position="18"/>
    </location>
</feature>
<protein>
    <submittedName>
        <fullName evidence="4">Uncharacterized protein</fullName>
    </submittedName>
</protein>
<reference evidence="4" key="1">
    <citation type="submission" date="2022-11" db="EMBL/GenBank/DDBJ databases">
        <authorList>
            <person name="Morgan W.R."/>
            <person name="Tartar A."/>
        </authorList>
    </citation>
    <scope>NUCLEOTIDE SEQUENCE</scope>
    <source>
        <strain evidence="4">ARSEF 373</strain>
    </source>
</reference>
<dbReference type="Proteomes" id="UP001146120">
    <property type="component" value="Unassembled WGS sequence"/>
</dbReference>
<keyword evidence="5" id="KW-1185">Reference proteome</keyword>
<keyword evidence="3" id="KW-0732">Signal</keyword>
<feature type="chain" id="PRO_5043539558" evidence="3">
    <location>
        <begin position="19"/>
        <end position="723"/>
    </location>
</feature>
<proteinExistence type="predicted"/>
<reference evidence="4" key="2">
    <citation type="journal article" date="2023" name="Microbiol Resour">
        <title>Decontamination and Annotation of the Draft Genome Sequence of the Oomycete Lagenidium giganteum ARSEF 373.</title>
        <authorList>
            <person name="Morgan W.R."/>
            <person name="Tartar A."/>
        </authorList>
    </citation>
    <scope>NUCLEOTIDE SEQUENCE</scope>
    <source>
        <strain evidence="4">ARSEF 373</strain>
    </source>
</reference>
<organism evidence="4 5">
    <name type="scientific">Lagenidium giganteum</name>
    <dbReference type="NCBI Taxonomy" id="4803"/>
    <lineage>
        <taxon>Eukaryota</taxon>
        <taxon>Sar</taxon>
        <taxon>Stramenopiles</taxon>
        <taxon>Oomycota</taxon>
        <taxon>Peronosporomycetes</taxon>
        <taxon>Pythiales</taxon>
        <taxon>Pythiaceae</taxon>
    </lineage>
</organism>
<dbReference type="AlphaFoldDB" id="A0AAV2ZEF0"/>
<dbReference type="EMBL" id="DAKRPA010000016">
    <property type="protein sequence ID" value="DBA03694.1"/>
    <property type="molecule type" value="Genomic_DNA"/>
</dbReference>
<feature type="region of interest" description="Disordered" evidence="1">
    <location>
        <begin position="338"/>
        <end position="363"/>
    </location>
</feature>
<feature type="compositionally biased region" description="Polar residues" evidence="1">
    <location>
        <begin position="344"/>
        <end position="358"/>
    </location>
</feature>
<evidence type="ECO:0000313" key="4">
    <source>
        <dbReference type="EMBL" id="DBA03694.1"/>
    </source>
</evidence>
<evidence type="ECO:0000256" key="1">
    <source>
        <dbReference type="SAM" id="MobiDB-lite"/>
    </source>
</evidence>
<comment type="caution">
    <text evidence="4">The sequence shown here is derived from an EMBL/GenBank/DDBJ whole genome shotgun (WGS) entry which is preliminary data.</text>
</comment>
<evidence type="ECO:0000313" key="5">
    <source>
        <dbReference type="Proteomes" id="UP001146120"/>
    </source>
</evidence>
<feature type="transmembrane region" description="Helical" evidence="2">
    <location>
        <begin position="438"/>
        <end position="460"/>
    </location>
</feature>
<feature type="transmembrane region" description="Helical" evidence="2">
    <location>
        <begin position="401"/>
        <end position="426"/>
    </location>
</feature>
<gene>
    <name evidence="4" type="ORF">N0F65_004111</name>
</gene>
<name>A0AAV2ZEF0_9STRA</name>
<keyword evidence="2" id="KW-0472">Membrane</keyword>
<accession>A0AAV2ZEF0</accession>